<feature type="region of interest" description="Disordered" evidence="1">
    <location>
        <begin position="2578"/>
        <end position="2608"/>
    </location>
</feature>
<feature type="compositionally biased region" description="Low complexity" evidence="1">
    <location>
        <begin position="2092"/>
        <end position="2116"/>
    </location>
</feature>
<feature type="region of interest" description="Disordered" evidence="1">
    <location>
        <begin position="1"/>
        <end position="1237"/>
    </location>
</feature>
<feature type="compositionally biased region" description="Basic and acidic residues" evidence="1">
    <location>
        <begin position="1144"/>
        <end position="1155"/>
    </location>
</feature>
<feature type="compositionally biased region" description="Basic and acidic residues" evidence="1">
    <location>
        <begin position="1110"/>
        <end position="1124"/>
    </location>
</feature>
<feature type="compositionally biased region" description="Basic and acidic residues" evidence="1">
    <location>
        <begin position="589"/>
        <end position="599"/>
    </location>
</feature>
<feature type="compositionally biased region" description="Basic and acidic residues" evidence="1">
    <location>
        <begin position="1085"/>
        <end position="1094"/>
    </location>
</feature>
<feature type="compositionally biased region" description="Basic and acidic residues" evidence="1">
    <location>
        <begin position="306"/>
        <end position="315"/>
    </location>
</feature>
<feature type="region of interest" description="Disordered" evidence="1">
    <location>
        <begin position="1394"/>
        <end position="1789"/>
    </location>
</feature>
<feature type="compositionally biased region" description="Acidic residues" evidence="1">
    <location>
        <begin position="995"/>
        <end position="1004"/>
    </location>
</feature>
<feature type="compositionally biased region" description="Polar residues" evidence="1">
    <location>
        <begin position="688"/>
        <end position="700"/>
    </location>
</feature>
<feature type="compositionally biased region" description="Basic and acidic residues" evidence="1">
    <location>
        <begin position="1469"/>
        <end position="1478"/>
    </location>
</feature>
<feature type="compositionally biased region" description="Basic and acidic residues" evidence="1">
    <location>
        <begin position="1502"/>
        <end position="1511"/>
    </location>
</feature>
<feature type="compositionally biased region" description="Low complexity" evidence="1">
    <location>
        <begin position="1889"/>
        <end position="1902"/>
    </location>
</feature>
<feature type="compositionally biased region" description="Basic and acidic residues" evidence="1">
    <location>
        <begin position="248"/>
        <end position="266"/>
    </location>
</feature>
<feature type="compositionally biased region" description="Low complexity" evidence="1">
    <location>
        <begin position="113"/>
        <end position="129"/>
    </location>
</feature>
<feature type="compositionally biased region" description="Basic and acidic residues" evidence="1">
    <location>
        <begin position="1600"/>
        <end position="1609"/>
    </location>
</feature>
<feature type="compositionally biased region" description="Basic and acidic residues" evidence="1">
    <location>
        <begin position="1288"/>
        <end position="1301"/>
    </location>
</feature>
<feature type="compositionally biased region" description="Basic and acidic residues" evidence="1">
    <location>
        <begin position="61"/>
        <end position="70"/>
    </location>
</feature>
<accession>A0AA39GVA5</accession>
<feature type="compositionally biased region" description="Basic and acidic residues" evidence="1">
    <location>
        <begin position="1712"/>
        <end position="1730"/>
    </location>
</feature>
<feature type="compositionally biased region" description="Polar residues" evidence="1">
    <location>
        <begin position="1349"/>
        <end position="1369"/>
    </location>
</feature>
<feature type="compositionally biased region" description="Basic and acidic residues" evidence="1">
    <location>
        <begin position="2150"/>
        <end position="2165"/>
    </location>
</feature>
<feature type="compositionally biased region" description="Polar residues" evidence="1">
    <location>
        <begin position="194"/>
        <end position="223"/>
    </location>
</feature>
<feature type="compositionally biased region" description="Low complexity" evidence="1">
    <location>
        <begin position="268"/>
        <end position="280"/>
    </location>
</feature>
<feature type="compositionally biased region" description="Low complexity" evidence="1">
    <location>
        <begin position="2203"/>
        <end position="2212"/>
    </location>
</feature>
<feature type="region of interest" description="Disordered" evidence="1">
    <location>
        <begin position="1810"/>
        <end position="2402"/>
    </location>
</feature>
<feature type="compositionally biased region" description="Low complexity" evidence="1">
    <location>
        <begin position="1863"/>
        <end position="1873"/>
    </location>
</feature>
<feature type="region of interest" description="Disordered" evidence="1">
    <location>
        <begin position="2434"/>
        <end position="2560"/>
    </location>
</feature>
<feature type="compositionally biased region" description="Polar residues" evidence="1">
    <location>
        <begin position="1439"/>
        <end position="1467"/>
    </location>
</feature>
<feature type="compositionally biased region" description="Polar residues" evidence="1">
    <location>
        <begin position="2677"/>
        <end position="2688"/>
    </location>
</feature>
<dbReference type="EMBL" id="JAUCMV010000005">
    <property type="protein sequence ID" value="KAK0393824.1"/>
    <property type="molecule type" value="Genomic_DNA"/>
</dbReference>
<feature type="compositionally biased region" description="Basic and acidic residues" evidence="1">
    <location>
        <begin position="1339"/>
        <end position="1348"/>
    </location>
</feature>
<feature type="compositionally biased region" description="Basic and acidic residues" evidence="1">
    <location>
        <begin position="521"/>
        <end position="541"/>
    </location>
</feature>
<feature type="compositionally biased region" description="Low complexity" evidence="1">
    <location>
        <begin position="2262"/>
        <end position="2274"/>
    </location>
</feature>
<feature type="compositionally biased region" description="Basic and acidic residues" evidence="1">
    <location>
        <begin position="419"/>
        <end position="430"/>
    </location>
</feature>
<feature type="compositionally biased region" description="Polar residues" evidence="1">
    <location>
        <begin position="649"/>
        <end position="666"/>
    </location>
</feature>
<feature type="compositionally biased region" description="Polar residues" evidence="1">
    <location>
        <begin position="1406"/>
        <end position="1430"/>
    </location>
</feature>
<feature type="compositionally biased region" description="Polar residues" evidence="1">
    <location>
        <begin position="1322"/>
        <end position="1338"/>
    </location>
</feature>
<feature type="compositionally biased region" description="Polar residues" evidence="1">
    <location>
        <begin position="867"/>
        <end position="882"/>
    </location>
</feature>
<feature type="compositionally biased region" description="Basic and acidic residues" evidence="1">
    <location>
        <begin position="942"/>
        <end position="957"/>
    </location>
</feature>
<feature type="compositionally biased region" description="Basic and acidic residues" evidence="1">
    <location>
        <begin position="361"/>
        <end position="383"/>
    </location>
</feature>
<feature type="compositionally biased region" description="Low complexity" evidence="1">
    <location>
        <begin position="227"/>
        <end position="239"/>
    </location>
</feature>
<feature type="compositionally biased region" description="Basic and acidic residues" evidence="1">
    <location>
        <begin position="2070"/>
        <end position="2084"/>
    </location>
</feature>
<organism evidence="2 3">
    <name type="scientific">Steinernema hermaphroditum</name>
    <dbReference type="NCBI Taxonomy" id="289476"/>
    <lineage>
        <taxon>Eukaryota</taxon>
        <taxon>Metazoa</taxon>
        <taxon>Ecdysozoa</taxon>
        <taxon>Nematoda</taxon>
        <taxon>Chromadorea</taxon>
        <taxon>Rhabditida</taxon>
        <taxon>Tylenchina</taxon>
        <taxon>Panagrolaimomorpha</taxon>
        <taxon>Strongyloidoidea</taxon>
        <taxon>Steinernematidae</taxon>
        <taxon>Steinernema</taxon>
    </lineage>
</organism>
<protein>
    <submittedName>
        <fullName evidence="2">Uncharacterized protein</fullName>
    </submittedName>
</protein>
<comment type="caution">
    <text evidence="2">The sequence shown here is derived from an EMBL/GenBank/DDBJ whole genome shotgun (WGS) entry which is preliminary data.</text>
</comment>
<feature type="compositionally biased region" description="Low complexity" evidence="1">
    <location>
        <begin position="1967"/>
        <end position="1997"/>
    </location>
</feature>
<feature type="compositionally biased region" description="Polar residues" evidence="1">
    <location>
        <begin position="796"/>
        <end position="808"/>
    </location>
</feature>
<name>A0AA39GVA5_9BILA</name>
<feature type="compositionally biased region" description="Low complexity" evidence="1">
    <location>
        <begin position="2167"/>
        <end position="2178"/>
    </location>
</feature>
<feature type="compositionally biased region" description="Basic and acidic residues" evidence="1">
    <location>
        <begin position="98"/>
        <end position="108"/>
    </location>
</feature>
<feature type="compositionally biased region" description="Polar residues" evidence="1">
    <location>
        <begin position="1646"/>
        <end position="1658"/>
    </location>
</feature>
<proteinExistence type="predicted"/>
<dbReference type="Proteomes" id="UP001175271">
    <property type="component" value="Unassembled WGS sequence"/>
</dbReference>
<feature type="region of interest" description="Disordered" evidence="1">
    <location>
        <begin position="1288"/>
        <end position="1378"/>
    </location>
</feature>
<evidence type="ECO:0000313" key="3">
    <source>
        <dbReference type="Proteomes" id="UP001175271"/>
    </source>
</evidence>
<feature type="region of interest" description="Disordered" evidence="1">
    <location>
        <begin position="2664"/>
        <end position="2715"/>
    </location>
</feature>
<feature type="compositionally biased region" description="Polar residues" evidence="1">
    <location>
        <begin position="329"/>
        <end position="345"/>
    </location>
</feature>
<feature type="compositionally biased region" description="Basic and acidic residues" evidence="1">
    <location>
        <begin position="1946"/>
        <end position="1957"/>
    </location>
</feature>
<feature type="compositionally biased region" description="Polar residues" evidence="1">
    <location>
        <begin position="757"/>
        <end position="774"/>
    </location>
</feature>
<feature type="compositionally biased region" description="Polar residues" evidence="1">
    <location>
        <begin position="1179"/>
        <end position="1197"/>
    </location>
</feature>
<feature type="compositionally biased region" description="Polar residues" evidence="1">
    <location>
        <begin position="2230"/>
        <end position="2248"/>
    </location>
</feature>
<feature type="compositionally biased region" description="Polar residues" evidence="1">
    <location>
        <begin position="901"/>
        <end position="915"/>
    </location>
</feature>
<evidence type="ECO:0000256" key="1">
    <source>
        <dbReference type="SAM" id="MobiDB-lite"/>
    </source>
</evidence>
<feature type="compositionally biased region" description="Basic and acidic residues" evidence="1">
    <location>
        <begin position="2181"/>
        <end position="2196"/>
    </location>
</feature>
<sequence length="2715" mass="289908">MPGTPNRASARSPKTPKSTGRPRRNPATVEASGAVGPSGLATVRRGRGRRATGMNSPSTENHSEEQRGEDVGQPTDQVVDEESVQPARSPPKRGRPRRNVETAEEQHVAQESAEGQQNAAQPEEQAQETTEAKKTRGRPRKQKAEDTVPEQSALTGSSSVEHGNEEAAPTRKGRRSSRLAKNSAPEDTPLPSGDATTPVSESANTEAISTPRTRSRGQASADTPAQVESSSEVESAVPSKKTRRTRSRLREGTDQPHESAAPHEDVVASETPAAPEAPQETEPPKNMTTNQDKQTAEPPAGQGCMEVDKSDEPTTLRRTTRSGGRSGTNASVATAEQLSKTPSKTDAQHAEPARRTTRSAAKREAPETTTEEARSKKAKKDDQPAETGRTSRAKKRGAVEEEETNPEPEVPTSPLVGILKKDNESKKTQPQDRTPSDNVVGAQENPPAFEEEQQTEPSRNTRKRSQKVNTAALSGDGPAGPTRRSQTAAASEAVGVDADAEMTEQSLPAVAEVPPAAEESIGEHPDTQATPKEAKHVHFTDDSAGGPSTRTRRSQAGAGEAEKHSEEPDKPATSKGSATKKGRGGQQKDAGDAPKDGPARRTRRSQATADEEPLQPSEPTPKRRTRRTQEAAAEQEQARAEEVVAAITDESQPTEVHQEGNESQPTGGDESNVATPGRTRRSQRVAESAQSPAHQSQLSGTEEKLEQTASSGNVDDTEEEPLQPSEPIPKRRTRRTQEAAAEQEQARAEEVVAAITDESQPTEVHQEGNESQPTGGDESNVATPGRTRRSQRVAESAQSPAHQSQLSGTEEKLEQTASSGNVDDTEEEPLQPSEPIPKRRTRRTQEAAAEQEQARAEEVAAAITEESQPTEVHQEVNESQPTGGDESKVATPRRTRRSQRVADSTQPPAHQSQPSEPEENLEQTASSGNVDDTAEEPPSADNRPEENESAKADHDQPTEAPVRRSRRGRKSAEEGTLSRPAGRRTRRSQAANSVQEEEANEDSAADFQPQEQDDELSTTVPQRRTSRTRHSQDVTTLANEESIAVDNEAADSQARHEAETVGEAPVGDELPLSENPVAENNSTKADTDESKEEAVLTEEVPTSQPQEPLTEERSPQSSVEEKVLDAANHGDPSEAGESGTNESRPGEKLSVKDNAEEPSEGSERQPLGGEKAADHKTTSKPQGSSATERITRNQATAPVQREQSNEEPSPFPAFARRKQQNASNTMRSPQWPTSTTPRVQPFFFAPVEQVFQPPTGHVGVREEPVEVFVPGPDEFLQQDFEIIIAIPREEPGSPKEEEPKVVRRCQHAHCHAEEEPVWEQLRTPNVTSASRSQATASVKTEEVNEEHASSSGLGTSKQNTKQNKSAPSKRSTRKRGELVWNDVFARLNQEIADGNLETIAPEEAASQPSSNEVPRSATEPLTANSQVEQTDSQKVDGKTGQSNTASDDTSSQIQETPSQTTQSQVAHSVQEEEVKNDSASDPALQKPTRKDEPSADEPIDFSTERQREENKNPTVVGKMAPGVDNETKANQMENESAKREQPVEDNAQSAGSQLADRTKVEVTEGGDPNGPVQISDGDNETSTPSGTTESGEPTEAIPDSEEKSPREDTAPEPLPEAIVSQNEPIVDESNGHAAAEGTKAAEKTDTNAVGDSTGSATAHANEGRQGRARRKVQRFSPPLEAPTRRKSRSTGRVSDCQEEVKPRPAPQPEPVPNREPHQDRAVTDALHEGAADAPAEDGKVQSVIIPEMRAAPPLPGRVDPLLGPESQISPEIFPTHSTRPIRSGGGGVQLLSSSAPHVVFNLKQNLVQPRDVNKDLSDDEDNQPIAMADGRPHLHAPTVQHAIAGGVEAVVQHPPPEQESAEEAATSEQSSPADNESQEPVGARENEGEVIAEGVVEEAQAQRPEVQPNVVGSQGEVQIPQQAEPNPDDMQRAGQGEPNQAVKPNPAERDPEHRSDISDTDEDEEAAPSSSSRAGTSARAALASGSSSTSSMSSMSTDRSRRRRDAEQINRVTLECFDADRARAMEEQEQQAAAAAEPNALGSDEPQSLEMEPEQPQPISPASDDSVSGDEGRQEPQAPERQEPTAEPDANQPVVAPSAPQEPAAQNAEPEPAALPDATHSASGQSETSGRQEAGPSSANPRSSLSTGEQRVKQEDKPQQDDKKPPAKQIPASASSSAQEGGERDTAKKVVVKKEDEECSFGSVSSVSSVTTSEEDVAGTEKRPGGAQPAQATSSEQVTATVAATSQPPAKGEAKAAQDSKTAQGSGATSAAQAPSSGKGRHTGSKKKPQRGAMPDERSATSTGRPSLPIPGASEKPGPSGIKRSAPSSTSSKSAPAKAARLSKKTPGPSASAGTPRGAARSDNSRPSVVDRNRPSAVQPISLPSSPSVPSPNVLPPSPEIEYIGTRRSRGWWEEGEEGDDMYDVAPAARNIAGMVPDARDMDVAPDAGDMDDMAPDLPSPGPSTSSHFYPAQAVSRNELPSIYEPPVQPQRERRSAFDPPARSLHQAPFNIPRPVAPSQLHSRPIARPGNLAPQPQLPTARSSVFRPPVVNPTRHGADVADASNRLPSIRPRLSTIIGGQPRAASSRHPQPSGSLSMNGVQHNAGSSQLAAQQLLRLPHRLQGDLVHFHPFIAPNSGQSQARGQPSQLPIYQEPIDLLQFAQALNRQPPRVAQPAVPTNNRPSQPSGTPRAGSRAARPPHPPAPDQPKRPNSKK</sequence>
<feature type="compositionally biased region" description="Polar residues" evidence="1">
    <location>
        <begin position="1220"/>
        <end position="1237"/>
    </location>
</feature>
<reference evidence="2" key="1">
    <citation type="submission" date="2023-06" db="EMBL/GenBank/DDBJ databases">
        <title>Genomic analysis of the entomopathogenic nematode Steinernema hermaphroditum.</title>
        <authorList>
            <person name="Schwarz E.M."/>
            <person name="Heppert J.K."/>
            <person name="Baniya A."/>
            <person name="Schwartz H.T."/>
            <person name="Tan C.-H."/>
            <person name="Antoshechkin I."/>
            <person name="Sternberg P.W."/>
            <person name="Goodrich-Blair H."/>
            <person name="Dillman A.R."/>
        </authorList>
    </citation>
    <scope>NUCLEOTIDE SEQUENCE</scope>
    <source>
        <strain evidence="2">PS9179</strain>
        <tissue evidence="2">Whole animal</tissue>
    </source>
</reference>
<feature type="compositionally biased region" description="Polar residues" evidence="1">
    <location>
        <begin position="149"/>
        <end position="161"/>
    </location>
</feature>
<feature type="compositionally biased region" description="Polar residues" evidence="1">
    <location>
        <begin position="2120"/>
        <end position="2149"/>
    </location>
</feature>
<feature type="compositionally biased region" description="Polar residues" evidence="1">
    <location>
        <begin position="1910"/>
        <end position="1924"/>
    </location>
</feature>
<feature type="compositionally biased region" description="Basic and acidic residues" evidence="1">
    <location>
        <begin position="560"/>
        <end position="572"/>
    </location>
</feature>
<feature type="compositionally biased region" description="Low complexity" evidence="1">
    <location>
        <begin position="508"/>
        <end position="519"/>
    </location>
</feature>
<feature type="compositionally biased region" description="Low complexity" evidence="1">
    <location>
        <begin position="1580"/>
        <end position="1595"/>
    </location>
</feature>
<keyword evidence="3" id="KW-1185">Reference proteome</keyword>
<gene>
    <name evidence="2" type="ORF">QR680_000421</name>
</gene>
<evidence type="ECO:0000313" key="2">
    <source>
        <dbReference type="EMBL" id="KAK0393824.1"/>
    </source>
</evidence>
<feature type="compositionally biased region" description="Basic residues" evidence="1">
    <location>
        <begin position="2279"/>
        <end position="2290"/>
    </location>
</feature>
<feature type="compositionally biased region" description="Low complexity" evidence="1">
    <location>
        <begin position="2323"/>
        <end position="2340"/>
    </location>
</feature>
<feature type="compositionally biased region" description="Polar residues" evidence="1">
    <location>
        <begin position="2588"/>
        <end position="2608"/>
    </location>
</feature>
<feature type="compositionally biased region" description="Pro residues" evidence="1">
    <location>
        <begin position="2387"/>
        <end position="2399"/>
    </location>
</feature>